<evidence type="ECO:0000259" key="5">
    <source>
        <dbReference type="Pfam" id="PF07631"/>
    </source>
</evidence>
<gene>
    <name evidence="7" type="ORF">ABC974_12770</name>
</gene>
<organism evidence="7 8">
    <name type="scientific">Sphingomonas oligophenolica</name>
    <dbReference type="NCBI Taxonomy" id="301154"/>
    <lineage>
        <taxon>Bacteria</taxon>
        <taxon>Pseudomonadati</taxon>
        <taxon>Pseudomonadota</taxon>
        <taxon>Alphaproteobacteria</taxon>
        <taxon>Sphingomonadales</taxon>
        <taxon>Sphingomonadaceae</taxon>
        <taxon>Sphingomonas</taxon>
    </lineage>
</organism>
<dbReference type="Pfam" id="PF07627">
    <property type="entry name" value="PSCyt3"/>
    <property type="match status" value="1"/>
</dbReference>
<comment type="caution">
    <text evidence="7">The sequence shown here is derived from an EMBL/GenBank/DDBJ whole genome shotgun (WGS) entry which is preliminary data.</text>
</comment>
<reference evidence="7 8" key="1">
    <citation type="submission" date="2024-05" db="EMBL/GenBank/DDBJ databases">
        <authorList>
            <person name="Liu Q."/>
            <person name="Xin Y.-H."/>
        </authorList>
    </citation>
    <scope>NUCLEOTIDE SEQUENCE [LARGE SCALE GENOMIC DNA]</scope>
    <source>
        <strain evidence="7 8">CGMCC 1.10181</strain>
    </source>
</reference>
<evidence type="ECO:0000313" key="8">
    <source>
        <dbReference type="Proteomes" id="UP001419910"/>
    </source>
</evidence>
<evidence type="ECO:0000259" key="6">
    <source>
        <dbReference type="Pfam" id="PF07637"/>
    </source>
</evidence>
<keyword evidence="1" id="KW-0732">Signal</keyword>
<evidence type="ECO:0000259" key="2">
    <source>
        <dbReference type="Pfam" id="PF07624"/>
    </source>
</evidence>
<dbReference type="InterPro" id="IPR013043">
    <property type="entry name" value="DUF1595"/>
</dbReference>
<evidence type="ECO:0000259" key="4">
    <source>
        <dbReference type="Pfam" id="PF07627"/>
    </source>
</evidence>
<feature type="chain" id="PRO_5046592271" evidence="1">
    <location>
        <begin position="23"/>
        <end position="567"/>
    </location>
</feature>
<dbReference type="EMBL" id="JBDIME010000009">
    <property type="protein sequence ID" value="MEN2790505.1"/>
    <property type="molecule type" value="Genomic_DNA"/>
</dbReference>
<dbReference type="InterPro" id="IPR013042">
    <property type="entry name" value="DUF1592"/>
</dbReference>
<dbReference type="InterPro" id="IPR011478">
    <property type="entry name" value="DUF1585"/>
</dbReference>
<dbReference type="PROSITE" id="PS51257">
    <property type="entry name" value="PROKAR_LIPOPROTEIN"/>
    <property type="match status" value="1"/>
</dbReference>
<feature type="domain" description="DUF1588" evidence="4">
    <location>
        <begin position="360"/>
        <end position="460"/>
    </location>
</feature>
<evidence type="ECO:0000256" key="1">
    <source>
        <dbReference type="SAM" id="SignalP"/>
    </source>
</evidence>
<dbReference type="RefSeq" id="WP_343889275.1">
    <property type="nucleotide sequence ID" value="NZ_BAAAEH010000020.1"/>
</dbReference>
<evidence type="ECO:0000259" key="3">
    <source>
        <dbReference type="Pfam" id="PF07626"/>
    </source>
</evidence>
<sequence length="567" mass="60374">MGKPRPYLALALALPLIAFGCAADSQRGIASTKATRAAPDEPVAQIVGMRRLTEAQYRNAIADIFGPDINPAGRFEPIVRPTHQLIATGASSASISPAGLEQFDAMARGIAATVFDDAHRATFVPCTPKSTGQPDDGCAQATLAPIGRYLFRRPLTLAEQAAYVQMAKAATARGGDFYSGLQLALAAMLVSPNFLYVIESAEPDPARPGDLRLDGYSSAARLSFLLWNTTPDDALLSAAGQGRLQDPAQLAAIAQAMVKSPRLEAGVRAFFADMLMFEKFDEIAKDPIVYPRFNQGVAKALPEQLLRTIVDQLVTRDGDYRELFTTRRTFMTRALGPVYNVPVRARSGWELHEFAADDDRAGLLGQAGFLALYAHSGRSSPTIRGRAIRERLLCEPVPDPPGNVNFTVVQDTTNKLLRTARARLSAHATDPACSSCHKITDPLGLPLEHFDGIGAFRATENDAAIDASGTLEGAAFNGASGLGKAIANNPAATECVANRALEYTIGRSTDEEGDALAALEKGFAADGYRLPALMLRLATLPSAYQVRRAPEPKPQVAASGVPSGASQ</sequence>
<dbReference type="Proteomes" id="UP001419910">
    <property type="component" value="Unassembled WGS sequence"/>
</dbReference>
<dbReference type="Pfam" id="PF07626">
    <property type="entry name" value="PSD3"/>
    <property type="match status" value="1"/>
</dbReference>
<proteinExistence type="predicted"/>
<dbReference type="InterPro" id="IPR013036">
    <property type="entry name" value="DUF1587"/>
</dbReference>
<keyword evidence="8" id="KW-1185">Reference proteome</keyword>
<dbReference type="Pfam" id="PF07631">
    <property type="entry name" value="PSD4"/>
    <property type="match status" value="1"/>
</dbReference>
<feature type="domain" description="DUF1595" evidence="6">
    <location>
        <begin position="138"/>
        <end position="199"/>
    </location>
</feature>
<evidence type="ECO:0000313" key="7">
    <source>
        <dbReference type="EMBL" id="MEN2790505.1"/>
    </source>
</evidence>
<dbReference type="Pfam" id="PF07624">
    <property type="entry name" value="PSD2"/>
    <property type="match status" value="1"/>
</dbReference>
<dbReference type="Pfam" id="PF07637">
    <property type="entry name" value="PSD5"/>
    <property type="match status" value="1"/>
</dbReference>
<dbReference type="InterPro" id="IPR013039">
    <property type="entry name" value="DUF1588"/>
</dbReference>
<name>A0ABU9Y3W7_9SPHN</name>
<accession>A0ABU9Y3W7</accession>
<feature type="domain" description="DUF1587" evidence="3">
    <location>
        <begin position="50"/>
        <end position="115"/>
    </location>
</feature>
<feature type="domain" description="DUF1585" evidence="2">
    <location>
        <begin position="473"/>
        <end position="539"/>
    </location>
</feature>
<feature type="signal peptide" evidence="1">
    <location>
        <begin position="1"/>
        <end position="22"/>
    </location>
</feature>
<protein>
    <submittedName>
        <fullName evidence="7">DUF1592 domain-containing protein</fullName>
    </submittedName>
</protein>
<feature type="domain" description="DUF1592" evidence="5">
    <location>
        <begin position="213"/>
        <end position="341"/>
    </location>
</feature>